<dbReference type="EnsemblPlants" id="TuG1812G0200003610.01.T01">
    <property type="protein sequence ID" value="TuG1812G0200003610.01.T01"/>
    <property type="gene ID" value="TuG1812G0200003610.01"/>
</dbReference>
<feature type="region of interest" description="Disordered" evidence="2">
    <location>
        <begin position="65"/>
        <end position="103"/>
    </location>
</feature>
<evidence type="ECO:0000256" key="2">
    <source>
        <dbReference type="SAM" id="MobiDB-lite"/>
    </source>
</evidence>
<dbReference type="GeneID" id="125538458"/>
<gene>
    <name evidence="4" type="primary">LOC125538458</name>
</gene>
<evidence type="ECO:0000256" key="1">
    <source>
        <dbReference type="SAM" id="Coils"/>
    </source>
</evidence>
<dbReference type="RefSeq" id="XP_048557695.1">
    <property type="nucleotide sequence ID" value="XM_048701738.1"/>
</dbReference>
<dbReference type="PROSITE" id="PS50972">
    <property type="entry name" value="PTERIN_BINDING"/>
    <property type="match status" value="1"/>
</dbReference>
<keyword evidence="1" id="KW-0175">Coiled coil</keyword>
<dbReference type="InterPro" id="IPR000489">
    <property type="entry name" value="Pterin-binding_dom"/>
</dbReference>
<reference evidence="5" key="1">
    <citation type="journal article" date="2013" name="Nature">
        <title>Draft genome of the wheat A-genome progenitor Triticum urartu.</title>
        <authorList>
            <person name="Ling H.Q."/>
            <person name="Zhao S."/>
            <person name="Liu D."/>
            <person name="Wang J."/>
            <person name="Sun H."/>
            <person name="Zhang C."/>
            <person name="Fan H."/>
            <person name="Li D."/>
            <person name="Dong L."/>
            <person name="Tao Y."/>
            <person name="Gao C."/>
            <person name="Wu H."/>
            <person name="Li Y."/>
            <person name="Cui Y."/>
            <person name="Guo X."/>
            <person name="Zheng S."/>
            <person name="Wang B."/>
            <person name="Yu K."/>
            <person name="Liang Q."/>
            <person name="Yang W."/>
            <person name="Lou X."/>
            <person name="Chen J."/>
            <person name="Feng M."/>
            <person name="Jian J."/>
            <person name="Zhang X."/>
            <person name="Luo G."/>
            <person name="Jiang Y."/>
            <person name="Liu J."/>
            <person name="Wang Z."/>
            <person name="Sha Y."/>
            <person name="Zhang B."/>
            <person name="Wu H."/>
            <person name="Tang D."/>
            <person name="Shen Q."/>
            <person name="Xue P."/>
            <person name="Zou S."/>
            <person name="Wang X."/>
            <person name="Liu X."/>
            <person name="Wang F."/>
            <person name="Yang Y."/>
            <person name="An X."/>
            <person name="Dong Z."/>
            <person name="Zhang K."/>
            <person name="Zhang X."/>
            <person name="Luo M.C."/>
            <person name="Dvorak J."/>
            <person name="Tong Y."/>
            <person name="Wang J."/>
            <person name="Yang H."/>
            <person name="Li Z."/>
            <person name="Wang D."/>
            <person name="Zhang A."/>
            <person name="Wang J."/>
        </authorList>
    </citation>
    <scope>NUCLEOTIDE SEQUENCE</scope>
    <source>
        <strain evidence="5">cv. G1812</strain>
    </source>
</reference>
<accession>A0A8R7PGN2</accession>
<feature type="coiled-coil region" evidence="1">
    <location>
        <begin position="177"/>
        <end position="207"/>
    </location>
</feature>
<evidence type="ECO:0000313" key="5">
    <source>
        <dbReference type="Proteomes" id="UP000015106"/>
    </source>
</evidence>
<evidence type="ECO:0000313" key="4">
    <source>
        <dbReference type="EnsemblPlants" id="TuG1812G0200003610.01.T01"/>
    </source>
</evidence>
<dbReference type="PANTHER" id="PTHR33735:SF13">
    <property type="entry name" value="PTERIN-BINDING DOMAIN-CONTAINING PROTEIN"/>
    <property type="match status" value="1"/>
</dbReference>
<dbReference type="Gramene" id="TuG1812G0200003610.01.T01">
    <property type="protein sequence ID" value="TuG1812G0200003610.01.T01"/>
    <property type="gene ID" value="TuG1812G0200003610.01"/>
</dbReference>
<reference evidence="4" key="2">
    <citation type="submission" date="2018-03" db="EMBL/GenBank/DDBJ databases">
        <title>The Triticum urartu genome reveals the dynamic nature of wheat genome evolution.</title>
        <authorList>
            <person name="Ling H."/>
            <person name="Ma B."/>
            <person name="Shi X."/>
            <person name="Liu H."/>
            <person name="Dong L."/>
            <person name="Sun H."/>
            <person name="Cao Y."/>
            <person name="Gao Q."/>
            <person name="Zheng S."/>
            <person name="Li Y."/>
            <person name="Yu Y."/>
            <person name="Du H."/>
            <person name="Qi M."/>
            <person name="Li Y."/>
            <person name="Yu H."/>
            <person name="Cui Y."/>
            <person name="Wang N."/>
            <person name="Chen C."/>
            <person name="Wu H."/>
            <person name="Zhao Y."/>
            <person name="Zhang J."/>
            <person name="Li Y."/>
            <person name="Zhou W."/>
            <person name="Zhang B."/>
            <person name="Hu W."/>
            <person name="Eijk M."/>
            <person name="Tang J."/>
            <person name="Witsenboer H."/>
            <person name="Zhao S."/>
            <person name="Li Z."/>
            <person name="Zhang A."/>
            <person name="Wang D."/>
            <person name="Liang C."/>
        </authorList>
    </citation>
    <scope>NUCLEOTIDE SEQUENCE [LARGE SCALE GENOMIC DNA]</scope>
    <source>
        <strain evidence="4">cv. G1812</strain>
    </source>
</reference>
<sequence>MAILMSCVTPKTLATCTPEVSRQQRDTCISVSAHRRQIRIGLTMKSWGTSCTVPPMRIRGATRITAAGSGPGELPEEKSPIPNKEAAISSDPGELPGKSPPPNKSSLVTVVVGGVFGAVSFYGQMRAMEENVEKTAEVAIETIEKAADVVDKLADEVIAFPGNENLKKAAFRIKVIAEEIEKDAEEAEALIHKVEEIEKEVDAAVDTFMGKGMKKGSQRRMG</sequence>
<protein>
    <recommendedName>
        <fullName evidence="3">Pterin-binding domain-containing protein</fullName>
    </recommendedName>
</protein>
<evidence type="ECO:0000259" key="3">
    <source>
        <dbReference type="PROSITE" id="PS50972"/>
    </source>
</evidence>
<dbReference type="Proteomes" id="UP000015106">
    <property type="component" value="Chromosome 2"/>
</dbReference>
<keyword evidence="5" id="KW-1185">Reference proteome</keyword>
<dbReference type="KEGG" id="tua:125538458"/>
<dbReference type="AlphaFoldDB" id="A0A8R7PGN2"/>
<reference evidence="4" key="3">
    <citation type="submission" date="2022-06" db="UniProtKB">
        <authorList>
            <consortium name="EnsemblPlants"/>
        </authorList>
    </citation>
    <scope>IDENTIFICATION</scope>
</reference>
<dbReference type="PANTHER" id="PTHR33735">
    <property type="entry name" value="EXPRESSED PROTEIN"/>
    <property type="match status" value="1"/>
</dbReference>
<feature type="domain" description="Pterin-binding" evidence="3">
    <location>
        <begin position="109"/>
        <end position="222"/>
    </location>
</feature>
<dbReference type="OrthoDB" id="783687at2759"/>
<organism evidence="4 5">
    <name type="scientific">Triticum urartu</name>
    <name type="common">Red wild einkorn</name>
    <name type="synonym">Crithodium urartu</name>
    <dbReference type="NCBI Taxonomy" id="4572"/>
    <lineage>
        <taxon>Eukaryota</taxon>
        <taxon>Viridiplantae</taxon>
        <taxon>Streptophyta</taxon>
        <taxon>Embryophyta</taxon>
        <taxon>Tracheophyta</taxon>
        <taxon>Spermatophyta</taxon>
        <taxon>Magnoliopsida</taxon>
        <taxon>Liliopsida</taxon>
        <taxon>Poales</taxon>
        <taxon>Poaceae</taxon>
        <taxon>BOP clade</taxon>
        <taxon>Pooideae</taxon>
        <taxon>Triticodae</taxon>
        <taxon>Triticeae</taxon>
        <taxon>Triticinae</taxon>
        <taxon>Triticum</taxon>
    </lineage>
</organism>
<name>A0A8R7PGN2_TRIUA</name>
<dbReference type="GO" id="GO:0042558">
    <property type="term" value="P:pteridine-containing compound metabolic process"/>
    <property type="evidence" value="ECO:0007669"/>
    <property type="project" value="InterPro"/>
</dbReference>
<proteinExistence type="predicted"/>